<keyword evidence="5" id="KW-1185">Reference proteome</keyword>
<dbReference type="PANTHER" id="PTHR45717:SF5">
    <property type="entry name" value="PENTACOTRIPEPTIDE-REPEAT REGION OF PRORP DOMAIN-CONTAINING PROTEIN"/>
    <property type="match status" value="1"/>
</dbReference>
<feature type="repeat" description="PPR" evidence="3">
    <location>
        <begin position="132"/>
        <end position="166"/>
    </location>
</feature>
<evidence type="ECO:0000313" key="5">
    <source>
        <dbReference type="Proteomes" id="UP001161247"/>
    </source>
</evidence>
<dbReference type="EMBL" id="OX459121">
    <property type="protein sequence ID" value="CAI9103546.1"/>
    <property type="molecule type" value="Genomic_DNA"/>
</dbReference>
<name>A0AAV1D7X0_OLDCO</name>
<evidence type="ECO:0000313" key="4">
    <source>
        <dbReference type="EMBL" id="CAI9103546.1"/>
    </source>
</evidence>
<dbReference type="GO" id="GO:0003729">
    <property type="term" value="F:mRNA binding"/>
    <property type="evidence" value="ECO:0007669"/>
    <property type="project" value="UniProtKB-ARBA"/>
</dbReference>
<keyword evidence="2" id="KW-0677">Repeat</keyword>
<protein>
    <submittedName>
        <fullName evidence="4">OLC1v1002049C1</fullName>
    </submittedName>
</protein>
<comment type="similarity">
    <text evidence="1">Belongs to the PPR family. P subfamily.</text>
</comment>
<feature type="repeat" description="PPR" evidence="3">
    <location>
        <begin position="201"/>
        <end position="235"/>
    </location>
</feature>
<organism evidence="4 5">
    <name type="scientific">Oldenlandia corymbosa var. corymbosa</name>
    <dbReference type="NCBI Taxonomy" id="529605"/>
    <lineage>
        <taxon>Eukaryota</taxon>
        <taxon>Viridiplantae</taxon>
        <taxon>Streptophyta</taxon>
        <taxon>Embryophyta</taxon>
        <taxon>Tracheophyta</taxon>
        <taxon>Spermatophyta</taxon>
        <taxon>Magnoliopsida</taxon>
        <taxon>eudicotyledons</taxon>
        <taxon>Gunneridae</taxon>
        <taxon>Pentapetalae</taxon>
        <taxon>asterids</taxon>
        <taxon>lamiids</taxon>
        <taxon>Gentianales</taxon>
        <taxon>Rubiaceae</taxon>
        <taxon>Rubioideae</taxon>
        <taxon>Spermacoceae</taxon>
        <taxon>Hedyotis-Oldenlandia complex</taxon>
        <taxon>Oldenlandia</taxon>
    </lineage>
</organism>
<dbReference type="Gene3D" id="1.25.40.10">
    <property type="entry name" value="Tetratricopeptide repeat domain"/>
    <property type="match status" value="2"/>
</dbReference>
<dbReference type="InterPro" id="IPR002885">
    <property type="entry name" value="PPR_rpt"/>
</dbReference>
<reference evidence="4" key="1">
    <citation type="submission" date="2023-03" db="EMBL/GenBank/DDBJ databases">
        <authorList>
            <person name="Julca I."/>
        </authorList>
    </citation>
    <scope>NUCLEOTIDE SEQUENCE</scope>
</reference>
<gene>
    <name evidence="4" type="ORF">OLC1_LOCUS12681</name>
</gene>
<accession>A0AAV1D7X0</accession>
<proteinExistence type="inferred from homology"/>
<dbReference type="SUPFAM" id="SSF48452">
    <property type="entry name" value="TPR-like"/>
    <property type="match status" value="1"/>
</dbReference>
<dbReference type="Pfam" id="PF01535">
    <property type="entry name" value="PPR"/>
    <property type="match status" value="2"/>
</dbReference>
<evidence type="ECO:0000256" key="1">
    <source>
        <dbReference type="ARBA" id="ARBA00007626"/>
    </source>
</evidence>
<evidence type="ECO:0000256" key="2">
    <source>
        <dbReference type="ARBA" id="ARBA00022737"/>
    </source>
</evidence>
<dbReference type="InterPro" id="IPR011990">
    <property type="entry name" value="TPR-like_helical_dom_sf"/>
</dbReference>
<dbReference type="PROSITE" id="PS51375">
    <property type="entry name" value="PPR"/>
    <property type="match status" value="2"/>
</dbReference>
<dbReference type="AlphaFoldDB" id="A0AAV1D7X0"/>
<evidence type="ECO:0000256" key="3">
    <source>
        <dbReference type="PROSITE-ProRule" id="PRU00708"/>
    </source>
</evidence>
<dbReference type="Pfam" id="PF13041">
    <property type="entry name" value="PPR_2"/>
    <property type="match status" value="1"/>
</dbReference>
<dbReference type="NCBIfam" id="TIGR00756">
    <property type="entry name" value="PPR"/>
    <property type="match status" value="2"/>
</dbReference>
<dbReference type="GO" id="GO:0005739">
    <property type="term" value="C:mitochondrion"/>
    <property type="evidence" value="ECO:0007669"/>
    <property type="project" value="TreeGrafter"/>
</dbReference>
<dbReference type="PANTHER" id="PTHR45717">
    <property type="entry name" value="OS12G0527900 PROTEIN"/>
    <property type="match status" value="1"/>
</dbReference>
<sequence>MTSRLLNFRSTATVRRLSTASAATITKHKPKNLYRKLDELKIKPDSATNIREAIDEWANEEKLKRSDLLDQINICRIRKHYHIALQLSEWLESSELDMNDVDRALRIDLLAKTRDIQSAEMYFNSLQESAKTTKTYGSLLNCYSKEKLLDKALELWHKIKELGYTSTLNYSNMAALYLRANQPEQVPLLVQEMEQNMLKPNIYIYNLLVNSYAAQKDLDAVEKVLEDMAQKDLKCDWFTYANLATIHINAGMHPKAAGFICKMEAEKVRAREKFHTLINLYKELSDLPGVNRTWEALKSVFPIPNKTSYLVMILALSKLGDLESLLKCFDEWESVHSKYDLKVTNVVLEAYLQRDMIGEANALYESIVAKGNKPNLRTMELLTCYHIENCQIDLALKYLEMGSAKVNREQDKWFPTDKTIQKFLAYFEARNDAVGVEKFCDIMKKMDRLDSAVYESLLSSQGAAQVAGR</sequence>
<dbReference type="Proteomes" id="UP001161247">
    <property type="component" value="Chromosome 4"/>
</dbReference>